<name>A0A517T2I7_9BACT</name>
<accession>A0A517T2I7</accession>
<evidence type="ECO:0000313" key="2">
    <source>
        <dbReference type="Proteomes" id="UP000315003"/>
    </source>
</evidence>
<organism evidence="1 2">
    <name type="scientific">Stieleria bergensis</name>
    <dbReference type="NCBI Taxonomy" id="2528025"/>
    <lineage>
        <taxon>Bacteria</taxon>
        <taxon>Pseudomonadati</taxon>
        <taxon>Planctomycetota</taxon>
        <taxon>Planctomycetia</taxon>
        <taxon>Pirellulales</taxon>
        <taxon>Pirellulaceae</taxon>
        <taxon>Stieleria</taxon>
    </lineage>
</organism>
<dbReference type="RefSeq" id="WP_145277406.1">
    <property type="nucleotide sequence ID" value="NZ_CP036272.1"/>
</dbReference>
<keyword evidence="2" id="KW-1185">Reference proteome</keyword>
<protein>
    <recommendedName>
        <fullName evidence="3">CPXCG motif-containing cysteine-rich protein</fullName>
    </recommendedName>
</protein>
<gene>
    <name evidence="1" type="ORF">SV7mr_51160</name>
</gene>
<dbReference type="PIRSF" id="PIRSF037225">
    <property type="entry name" value="UCP037225"/>
    <property type="match status" value="1"/>
</dbReference>
<proteinExistence type="predicted"/>
<sequence>MNDEASYICNHCGEEIIVPVDPSAGSRQEYVEDCPVCCNSNVIHVEIDEDGDVSSWGEGEQDLY</sequence>
<evidence type="ECO:0008006" key="3">
    <source>
        <dbReference type="Google" id="ProtNLM"/>
    </source>
</evidence>
<reference evidence="1 2" key="1">
    <citation type="submission" date="2019-02" db="EMBL/GenBank/DDBJ databases">
        <title>Deep-cultivation of Planctomycetes and their phenomic and genomic characterization uncovers novel biology.</title>
        <authorList>
            <person name="Wiegand S."/>
            <person name="Jogler M."/>
            <person name="Boedeker C."/>
            <person name="Pinto D."/>
            <person name="Vollmers J."/>
            <person name="Rivas-Marin E."/>
            <person name="Kohn T."/>
            <person name="Peeters S.H."/>
            <person name="Heuer A."/>
            <person name="Rast P."/>
            <person name="Oberbeckmann S."/>
            <person name="Bunk B."/>
            <person name="Jeske O."/>
            <person name="Meyerdierks A."/>
            <person name="Storesund J.E."/>
            <person name="Kallscheuer N."/>
            <person name="Luecker S."/>
            <person name="Lage O.M."/>
            <person name="Pohl T."/>
            <person name="Merkel B.J."/>
            <person name="Hornburger P."/>
            <person name="Mueller R.-W."/>
            <person name="Bruemmer F."/>
            <person name="Labrenz M."/>
            <person name="Spormann A.M."/>
            <person name="Op den Camp H."/>
            <person name="Overmann J."/>
            <person name="Amann R."/>
            <person name="Jetten M.S.M."/>
            <person name="Mascher T."/>
            <person name="Medema M.H."/>
            <person name="Devos D.P."/>
            <person name="Kaster A.-K."/>
            <person name="Ovreas L."/>
            <person name="Rohde M."/>
            <person name="Galperin M.Y."/>
            <person name="Jogler C."/>
        </authorList>
    </citation>
    <scope>NUCLEOTIDE SEQUENCE [LARGE SCALE GENOMIC DNA]</scope>
    <source>
        <strain evidence="1 2">SV_7m_r</strain>
    </source>
</reference>
<evidence type="ECO:0000313" key="1">
    <source>
        <dbReference type="EMBL" id="QDT62566.1"/>
    </source>
</evidence>
<dbReference type="InterPro" id="IPR017143">
    <property type="entry name" value="UCP037225"/>
</dbReference>
<dbReference type="InterPro" id="IPR025990">
    <property type="entry name" value="zinc_ribbon_bacterial"/>
</dbReference>
<dbReference type="EMBL" id="CP036272">
    <property type="protein sequence ID" value="QDT62566.1"/>
    <property type="molecule type" value="Genomic_DNA"/>
</dbReference>
<dbReference type="AlphaFoldDB" id="A0A517T2I7"/>
<dbReference type="Proteomes" id="UP000315003">
    <property type="component" value="Chromosome"/>
</dbReference>
<dbReference type="Pfam" id="PF14255">
    <property type="entry name" value="Zn_ribbon_21"/>
    <property type="match status" value="1"/>
</dbReference>
<dbReference type="OrthoDB" id="9814566at2"/>